<evidence type="ECO:0000313" key="2">
    <source>
        <dbReference type="Proteomes" id="UP000286931"/>
    </source>
</evidence>
<accession>A0A401YCS3</accession>
<proteinExistence type="predicted"/>
<reference evidence="1 2" key="1">
    <citation type="submission" date="2018-12" db="EMBL/GenBank/DDBJ databases">
        <title>Draft genome sequence of Embleya hyalina NBRC 13850T.</title>
        <authorList>
            <person name="Komaki H."/>
            <person name="Hosoyama A."/>
            <person name="Kimura A."/>
            <person name="Ichikawa N."/>
            <person name="Tamura T."/>
        </authorList>
    </citation>
    <scope>NUCLEOTIDE SEQUENCE [LARGE SCALE GENOMIC DNA]</scope>
    <source>
        <strain evidence="1 2">NBRC 13850</strain>
    </source>
</reference>
<dbReference type="Proteomes" id="UP000286931">
    <property type="component" value="Unassembled WGS sequence"/>
</dbReference>
<evidence type="ECO:0000313" key="1">
    <source>
        <dbReference type="EMBL" id="GCD92388.1"/>
    </source>
</evidence>
<dbReference type="AlphaFoldDB" id="A0A401YCS3"/>
<dbReference type="EMBL" id="BIFH01000013">
    <property type="protein sequence ID" value="GCD92388.1"/>
    <property type="molecule type" value="Genomic_DNA"/>
</dbReference>
<name>A0A401YCS3_9ACTN</name>
<protein>
    <submittedName>
        <fullName evidence="1">Uncharacterized protein</fullName>
    </submittedName>
</protein>
<comment type="caution">
    <text evidence="1">The sequence shown here is derived from an EMBL/GenBank/DDBJ whole genome shotgun (WGS) entry which is preliminary data.</text>
</comment>
<organism evidence="1 2">
    <name type="scientific">Embleya hyalina</name>
    <dbReference type="NCBI Taxonomy" id="516124"/>
    <lineage>
        <taxon>Bacteria</taxon>
        <taxon>Bacillati</taxon>
        <taxon>Actinomycetota</taxon>
        <taxon>Actinomycetes</taxon>
        <taxon>Kitasatosporales</taxon>
        <taxon>Streptomycetaceae</taxon>
        <taxon>Embleya</taxon>
    </lineage>
</organism>
<gene>
    <name evidence="1" type="ORF">EHYA_00026</name>
</gene>
<dbReference type="RefSeq" id="WP_126634767.1">
    <property type="nucleotide sequence ID" value="NZ_BIFH01000013.1"/>
</dbReference>
<sequence>MAEAAFIRLLCHADAAEVEAVAERMGAAARGRLVAGALGSPDAFLDWMYAHGDDIDRIGLAGDLEFRAEPGRLTRYDSPLWDLYRRDDPEMNLLLHHTDSPLMCRLILAGSPPGCLPPTERVTAGLVPVGPVPVHPALRARLLATTEYTVLAPAVVAADPDLVRHTLHTLGADGRLTRAERALALLRLWDLEGADAVRPWTRDLDGAYRGLHRQMREALDRPKVRADVETTILDAARPEGFVRRLRAIEEPSRSRLSPAVNRVMVAPHTFEWGPVLDAHHRSPLFSDDVVCLVRRYGLDHAALRALVGVDPDGRPRLTRWPAVEGIDDGDLTGALLDACEPTRTADAPAAADVVTEAAPAWAFLENYVQAAARPATQRRRRERFALVDAELARLVRDRLGDDVPKWLHLARLGPEHPGTLPDLLDAAVAAADGPDPAPPIWADYLRPGSHNSGRQRHAALCRLLRETAPDTIARVAAHLPPEFTADLYGRPGGADVDAALLAAGAPAIDVGIFTRPRTSPRVRERLLRDPARLPALRRTLIAIAVEDPTTRPSRHYRDHYRATVHEALHAYRAALADGDARVTAILARNTLHPDGADHAGESLGTDPSAVVARADRATPADADRLLAETIADWEERARAGGVVALLPSLGARGFLETVADPGWSTILAAHRAEPLSVKALEVLADARPDLPEEPTRALAEHAGEYCDLAELARHAWPLARDLLRAVYPFLDRRRSAGDRPGLITDALTDGSVDPEQWLRHGRPARIVLRTLTEAPHGVVPRAVDDALDLLVDTHLAGRPDAWTTVYAMLPDFTGTVSELLSTARAATGT</sequence>
<keyword evidence="2" id="KW-1185">Reference proteome</keyword>
<dbReference type="OrthoDB" id="3444999at2"/>